<feature type="compositionally biased region" description="Basic residues" evidence="1">
    <location>
        <begin position="247"/>
        <end position="256"/>
    </location>
</feature>
<dbReference type="CDD" id="cd00161">
    <property type="entry name" value="beta-trefoil_Ricin-like"/>
    <property type="match status" value="1"/>
</dbReference>
<gene>
    <name evidence="3" type="ORF">K3769_10645</name>
</gene>
<keyword evidence="4" id="KW-1185">Reference proteome</keyword>
<dbReference type="Pfam" id="PF14200">
    <property type="entry name" value="RicinB_lectin_2"/>
    <property type="match status" value="1"/>
</dbReference>
<evidence type="ECO:0000259" key="2">
    <source>
        <dbReference type="Pfam" id="PF14200"/>
    </source>
</evidence>
<dbReference type="SUPFAM" id="SSF50370">
    <property type="entry name" value="Ricin B-like lectins"/>
    <property type="match status" value="1"/>
</dbReference>
<organism evidence="3 4">
    <name type="scientific">Streptomyces ortus</name>
    <dbReference type="NCBI Taxonomy" id="2867268"/>
    <lineage>
        <taxon>Bacteria</taxon>
        <taxon>Bacillati</taxon>
        <taxon>Actinomycetota</taxon>
        <taxon>Actinomycetes</taxon>
        <taxon>Kitasatosporales</taxon>
        <taxon>Streptomycetaceae</taxon>
        <taxon>Streptomyces</taxon>
    </lineage>
</organism>
<reference evidence="3" key="1">
    <citation type="journal article" date="2022" name="bioRxiv">
        <title>Discovery and biosynthetic assessment of Streptomyces ortus sp nov. isolated from a deep-sea sponge.</title>
        <authorList>
            <person name="Williams S.E."/>
        </authorList>
    </citation>
    <scope>NUCLEOTIDE SEQUENCE</scope>
    <source>
        <strain evidence="3">A15ISP2-DRY2</strain>
    </source>
</reference>
<dbReference type="PROSITE" id="PS50231">
    <property type="entry name" value="RICIN_B_LECTIN"/>
    <property type="match status" value="1"/>
</dbReference>
<name>A0ABT3V3L5_9ACTN</name>
<feature type="compositionally biased region" description="Low complexity" evidence="1">
    <location>
        <begin position="235"/>
        <end position="246"/>
    </location>
</feature>
<dbReference type="InterPro" id="IPR000772">
    <property type="entry name" value="Ricin_B_lectin"/>
</dbReference>
<feature type="region of interest" description="Disordered" evidence="1">
    <location>
        <begin position="179"/>
        <end position="262"/>
    </location>
</feature>
<dbReference type="Gene3D" id="2.80.10.50">
    <property type="match status" value="1"/>
</dbReference>
<feature type="compositionally biased region" description="Polar residues" evidence="1">
    <location>
        <begin position="204"/>
        <end position="216"/>
    </location>
</feature>
<proteinExistence type="predicted"/>
<feature type="region of interest" description="Disordered" evidence="1">
    <location>
        <begin position="107"/>
        <end position="145"/>
    </location>
</feature>
<evidence type="ECO:0000313" key="3">
    <source>
        <dbReference type="EMBL" id="MCX4233235.1"/>
    </source>
</evidence>
<dbReference type="InterPro" id="IPR035992">
    <property type="entry name" value="Ricin_B-like_lectins"/>
</dbReference>
<dbReference type="Proteomes" id="UP001165590">
    <property type="component" value="Unassembled WGS sequence"/>
</dbReference>
<dbReference type="RefSeq" id="WP_267026192.1">
    <property type="nucleotide sequence ID" value="NZ_JAIFZO010000002.1"/>
</dbReference>
<evidence type="ECO:0000313" key="4">
    <source>
        <dbReference type="Proteomes" id="UP001165590"/>
    </source>
</evidence>
<sequence>MVIFGDGSAAIDGEAVPMVPGEPLDVAILDMLHGYARSRNTPVTGAITDPAADYVAVVEVAPDGSSRLLEQIDGDAGSAERVGAPAEFAAPVEFAEPDEPVVHAQHSEPVAFPDTEREARTESPGAGPRVTPGKKTQVQSDDEYERPGLLHRPLVVGGVAASVAVLVIASLVALGTGSSGAEEQDQVAGPVNGTSEPPVISELPTESPSDISSRTVPASPSPSPSKSKPKPKKAPPASVTTKSAPTKPKKAKKSASHLKMPTDPVAFQNEKWRFCVDLFGWGKGKPGTKIWDDHSCTTSPSDNQLWKLEPVRGKSTDGSGLYLIRNAKDSLCMDLPGEGGAEVSARLVERECVPTEKDNQLWWFDKRSNGTYWIRNQKSGDMCMDVSRTSAGPANARISVSACGDSPAVQWRILKG</sequence>
<evidence type="ECO:0000256" key="1">
    <source>
        <dbReference type="SAM" id="MobiDB-lite"/>
    </source>
</evidence>
<comment type="caution">
    <text evidence="3">The sequence shown here is derived from an EMBL/GenBank/DDBJ whole genome shotgun (WGS) entry which is preliminary data.</text>
</comment>
<dbReference type="EMBL" id="JAIFZO010000002">
    <property type="protein sequence ID" value="MCX4233235.1"/>
    <property type="molecule type" value="Genomic_DNA"/>
</dbReference>
<feature type="domain" description="Ricin B lectin" evidence="2">
    <location>
        <begin position="302"/>
        <end position="397"/>
    </location>
</feature>
<accession>A0ABT3V3L5</accession>
<protein>
    <submittedName>
        <fullName evidence="3">RICIN domain-containing protein</fullName>
    </submittedName>
</protein>